<dbReference type="Proteomes" id="UP001140011">
    <property type="component" value="Unassembled WGS sequence"/>
</dbReference>
<evidence type="ECO:0000313" key="2">
    <source>
        <dbReference type="Proteomes" id="UP001140011"/>
    </source>
</evidence>
<accession>A0A9W8LE82</accession>
<protein>
    <submittedName>
        <fullName evidence="1">Uncharacterized protein</fullName>
    </submittedName>
</protein>
<dbReference type="OrthoDB" id="5521224at2759"/>
<dbReference type="AlphaFoldDB" id="A0A9W8LE82"/>
<evidence type="ECO:0000313" key="1">
    <source>
        <dbReference type="EMBL" id="KAJ2756675.1"/>
    </source>
</evidence>
<gene>
    <name evidence="1" type="ORF">GGI19_000654</name>
</gene>
<proteinExistence type="predicted"/>
<comment type="caution">
    <text evidence="1">The sequence shown here is derived from an EMBL/GenBank/DDBJ whole genome shotgun (WGS) entry which is preliminary data.</text>
</comment>
<dbReference type="EMBL" id="JANBUH010000019">
    <property type="protein sequence ID" value="KAJ2756675.1"/>
    <property type="molecule type" value="Genomic_DNA"/>
</dbReference>
<reference evidence="1" key="1">
    <citation type="submission" date="2022-07" db="EMBL/GenBank/DDBJ databases">
        <title>Phylogenomic reconstructions and comparative analyses of Kickxellomycotina fungi.</title>
        <authorList>
            <person name="Reynolds N.K."/>
            <person name="Stajich J.E."/>
            <person name="Barry K."/>
            <person name="Grigoriev I.V."/>
            <person name="Crous P."/>
            <person name="Smith M.E."/>
        </authorList>
    </citation>
    <scope>NUCLEOTIDE SEQUENCE</scope>
    <source>
        <strain evidence="1">BCRC 34297</strain>
    </source>
</reference>
<keyword evidence="2" id="KW-1185">Reference proteome</keyword>
<organism evidence="1 2">
    <name type="scientific">Coemansia pectinata</name>
    <dbReference type="NCBI Taxonomy" id="1052879"/>
    <lineage>
        <taxon>Eukaryota</taxon>
        <taxon>Fungi</taxon>
        <taxon>Fungi incertae sedis</taxon>
        <taxon>Zoopagomycota</taxon>
        <taxon>Kickxellomycotina</taxon>
        <taxon>Kickxellomycetes</taxon>
        <taxon>Kickxellales</taxon>
        <taxon>Kickxellaceae</taxon>
        <taxon>Coemansia</taxon>
    </lineage>
</organism>
<sequence length="691" mass="75254">MPMFEPQLPGTAGATLQLLRGYSADPTYSALVTRRREYLRSLDTEKLLGSDTPQVARLPDMALSTGGVVSEKYTQMLLRPSVVKRHLQPTGKLQRFLNAGPPPVQARGRGLVRRLDNRRAAPSTVALDNVLYFTGCAGTGKSHVLQELAARTIQASTNVRVVYIADCRAWAALDDWAQVSYLAAAIGLGFAADDEFSATVFRTLSLAEMTDPGMLALQLLDSVNRFCKARVDEAGRLLRVLFCIDAYSGQLPGISNVVQAIAQRSDVFFLAVSTTANEYVPVFANAAARIPPQYKDDEVKAMLAHYTTELFDTVARESMAANASLVEHLVNQNTAFHPGDMALLFERAAGATDFADFGKRISGFTTDYTGLDGASEETLRGLGSGLDRTCLRPVLSESAQQFAEAVFRLFFRLPTDQGSGDVKGLEKCGEQAEYNAHFQMFAADERGQGSPSELDFVSPRRANYVFNQVSKDACVFTAVSKRLGLGWRGRYEMAFACMLWMLRREGMDFLESCGSSSAHRLFGASPRTREDMRVDSLRPFAHGVSTVGYYSAANSAAACGPMRGLDFVTFQRREQGGLALFVLATGCEPVDIDYIMENCVYMVTPENSTVSALSPEECAIAGISEACRVAQHLGSPHSTVHLVVPDGAIRNVSHEAVTLPGPLALQLRLASIRSVLRKSALLPINKLPQFK</sequence>
<name>A0A9W8LE82_9FUNG</name>